<keyword evidence="2" id="KW-1185">Reference proteome</keyword>
<gene>
    <name evidence="1" type="ORF">OD355_02755</name>
</gene>
<accession>A0AAE3IJY1</accession>
<proteinExistence type="predicted"/>
<dbReference type="SUPFAM" id="SSF69118">
    <property type="entry name" value="AhpD-like"/>
    <property type="match status" value="1"/>
</dbReference>
<dbReference type="AlphaFoldDB" id="A0AAE3IJY1"/>
<evidence type="ECO:0000313" key="2">
    <source>
        <dbReference type="Proteomes" id="UP001209317"/>
    </source>
</evidence>
<protein>
    <submittedName>
        <fullName evidence="1">Uncharacterized protein</fullName>
    </submittedName>
</protein>
<reference evidence="1" key="1">
    <citation type="submission" date="2022-10" db="EMBL/GenBank/DDBJ databases">
        <authorList>
            <person name="Kim H.S."/>
            <person name="Kim J.-S."/>
            <person name="Suh M.K."/>
            <person name="Eom M.K."/>
            <person name="Lee J.-S."/>
        </authorList>
    </citation>
    <scope>NUCLEOTIDE SEQUENCE</scope>
    <source>
        <strain evidence="1">LIP-5</strain>
    </source>
</reference>
<dbReference type="InterPro" id="IPR029032">
    <property type="entry name" value="AhpD-like"/>
</dbReference>
<evidence type="ECO:0000313" key="1">
    <source>
        <dbReference type="EMBL" id="MCU7693430.1"/>
    </source>
</evidence>
<dbReference type="RefSeq" id="WP_263036915.1">
    <property type="nucleotide sequence ID" value="NZ_JAOTPL010000002.1"/>
</dbReference>
<name>A0AAE3IJY1_9BACT</name>
<dbReference type="Proteomes" id="UP001209317">
    <property type="component" value="Unassembled WGS sequence"/>
</dbReference>
<dbReference type="Gene3D" id="1.20.1290.10">
    <property type="entry name" value="AhpD-like"/>
    <property type="match status" value="1"/>
</dbReference>
<organism evidence="1 2">
    <name type="scientific">Haoranjiania flava</name>
    <dbReference type="NCBI Taxonomy" id="1856322"/>
    <lineage>
        <taxon>Bacteria</taxon>
        <taxon>Pseudomonadati</taxon>
        <taxon>Bacteroidota</taxon>
        <taxon>Chitinophagia</taxon>
        <taxon>Chitinophagales</taxon>
        <taxon>Chitinophagaceae</taxon>
        <taxon>Haoranjiania</taxon>
    </lineage>
</organism>
<sequence>MIQELNAVEVWRHMPFLDDKEKAALALAAAVALLKDQQISGDVYDWATVF</sequence>
<dbReference type="EMBL" id="JAOTPL010000002">
    <property type="protein sequence ID" value="MCU7693430.1"/>
    <property type="molecule type" value="Genomic_DNA"/>
</dbReference>
<comment type="caution">
    <text evidence="1">The sequence shown here is derived from an EMBL/GenBank/DDBJ whole genome shotgun (WGS) entry which is preliminary data.</text>
</comment>